<accession>A0A7H9ARH6</accession>
<dbReference type="AlphaFoldDB" id="A0A7H9ARH6"/>
<keyword evidence="2" id="KW-1185">Reference proteome</keyword>
<dbReference type="RefSeq" id="WP_179242330.1">
    <property type="nucleotide sequence ID" value="NZ_CP058595.1"/>
</dbReference>
<evidence type="ECO:0000313" key="1">
    <source>
        <dbReference type="EMBL" id="QLG46044.1"/>
    </source>
</evidence>
<dbReference type="KEGG" id="cagg:HYG79_12045"/>
<sequence length="154" mass="17620">MQINKKTKPIRDKETGRWLGSEKGITPEEFLQAFEDYKVWAKQNPKIKQVPNTKTHSVINLEMEIPLTKTGFVLYLRREGITGSGSDILCNRDGRFEEFVEVNQYIDDSTFDDQFTGGMVGVFNHSLTARKLGLSDRQEVKTQGKIEIDFNDAD</sequence>
<dbReference type="Proteomes" id="UP000509302">
    <property type="component" value="Chromosome"/>
</dbReference>
<protein>
    <submittedName>
        <fullName evidence="1">Uncharacterized protein</fullName>
    </submittedName>
</protein>
<reference evidence="1 2" key="1">
    <citation type="journal article" date="2006" name="Int. J. Syst. Evol. Microbiol.">
        <title>Costertonia aggregata gen. nov., sp. nov., a mesophilic marine bacterium of the family Flavobacteriaceae, isolated from a mature biofilm.</title>
        <authorList>
            <person name="Kwon K.K."/>
            <person name="Lee Y.K."/>
            <person name="Lee H.K."/>
        </authorList>
    </citation>
    <scope>NUCLEOTIDE SEQUENCE [LARGE SCALE GENOMIC DNA]</scope>
    <source>
        <strain evidence="1 2">KCCM 42265</strain>
    </source>
</reference>
<organism evidence="1 2">
    <name type="scientific">Costertonia aggregata</name>
    <dbReference type="NCBI Taxonomy" id="343403"/>
    <lineage>
        <taxon>Bacteria</taxon>
        <taxon>Pseudomonadati</taxon>
        <taxon>Bacteroidota</taxon>
        <taxon>Flavobacteriia</taxon>
        <taxon>Flavobacteriales</taxon>
        <taxon>Flavobacteriaceae</taxon>
        <taxon>Costertonia</taxon>
    </lineage>
</organism>
<proteinExistence type="predicted"/>
<dbReference type="Gene3D" id="1.10.132.80">
    <property type="match status" value="1"/>
</dbReference>
<evidence type="ECO:0000313" key="2">
    <source>
        <dbReference type="Proteomes" id="UP000509302"/>
    </source>
</evidence>
<name>A0A7H9ARH6_9FLAO</name>
<gene>
    <name evidence="1" type="ORF">HYG79_12045</name>
</gene>
<dbReference type="EMBL" id="CP058595">
    <property type="protein sequence ID" value="QLG46044.1"/>
    <property type="molecule type" value="Genomic_DNA"/>
</dbReference>